<feature type="binding site" evidence="2">
    <location>
        <position position="84"/>
    </location>
    <ligand>
        <name>substrate</name>
    </ligand>
</feature>
<comment type="cofactor">
    <cofactor evidence="2">
        <name>Mg(2+)</name>
        <dbReference type="ChEBI" id="CHEBI:18420"/>
    </cofactor>
    <text evidence="2">Binds 2 magnesium ions per subunit.</text>
</comment>
<dbReference type="SUPFAM" id="SSF64005">
    <property type="entry name" value="Undecaprenyl diphosphate synthase"/>
    <property type="match status" value="1"/>
</dbReference>
<gene>
    <name evidence="3" type="ORF">SAMN05660742_11274</name>
</gene>
<dbReference type="PANTHER" id="PTHR10291:SF0">
    <property type="entry name" value="DEHYDRODOLICHYL DIPHOSPHATE SYNTHASE 2"/>
    <property type="match status" value="1"/>
</dbReference>
<evidence type="ECO:0000256" key="1">
    <source>
        <dbReference type="ARBA" id="ARBA00022679"/>
    </source>
</evidence>
<dbReference type="AlphaFoldDB" id="A0A1H7AEM7"/>
<dbReference type="GO" id="GO:0005829">
    <property type="term" value="C:cytosol"/>
    <property type="evidence" value="ECO:0007669"/>
    <property type="project" value="TreeGrafter"/>
</dbReference>
<dbReference type="RefSeq" id="WP_091832213.1">
    <property type="nucleotide sequence ID" value="NZ_FNZK01000012.1"/>
</dbReference>
<evidence type="ECO:0000313" key="4">
    <source>
        <dbReference type="Proteomes" id="UP000199662"/>
    </source>
</evidence>
<dbReference type="Gene3D" id="3.40.1180.10">
    <property type="entry name" value="Decaprenyl diphosphate synthase-like"/>
    <property type="match status" value="1"/>
</dbReference>
<feature type="binding site" evidence="2">
    <location>
        <position position="203"/>
    </location>
    <ligand>
        <name>substrate</name>
    </ligand>
</feature>
<feature type="active site" evidence="2">
    <location>
        <position position="35"/>
    </location>
</feature>
<dbReference type="GO" id="GO:0030145">
    <property type="term" value="F:manganese ion binding"/>
    <property type="evidence" value="ECO:0007669"/>
    <property type="project" value="TreeGrafter"/>
</dbReference>
<feature type="binding site" evidence="2">
    <location>
        <begin position="209"/>
        <end position="211"/>
    </location>
    <ligand>
        <name>substrate</name>
    </ligand>
</feature>
<evidence type="ECO:0000313" key="3">
    <source>
        <dbReference type="EMBL" id="SEJ63396.1"/>
    </source>
</evidence>
<dbReference type="FunFam" id="3.40.1180.10:FF:000001">
    <property type="entry name" value="(2E,6E)-farnesyl-diphosphate-specific ditrans,polycis-undecaprenyl-diphosphate synthase"/>
    <property type="match status" value="1"/>
</dbReference>
<keyword evidence="4" id="KW-1185">Reference proteome</keyword>
<dbReference type="EC" id="2.5.1.-" evidence="2"/>
<keyword evidence="2" id="KW-0479">Metal-binding</keyword>
<dbReference type="HAMAP" id="MF_01139">
    <property type="entry name" value="ISPT"/>
    <property type="match status" value="1"/>
</dbReference>
<feature type="binding site" evidence="2">
    <location>
        <begin position="36"/>
        <end position="39"/>
    </location>
    <ligand>
        <name>substrate</name>
    </ligand>
</feature>
<comment type="function">
    <text evidence="2">Catalyzes the condensation of isopentenyl diphosphate (IPP) with allylic pyrophosphates generating different type of terpenoids.</text>
</comment>
<dbReference type="InterPro" id="IPR018520">
    <property type="entry name" value="UPP_synth-like_CS"/>
</dbReference>
<dbReference type="PROSITE" id="PS01066">
    <property type="entry name" value="UPP_SYNTHASE"/>
    <property type="match status" value="1"/>
</dbReference>
<dbReference type="Pfam" id="PF01255">
    <property type="entry name" value="Prenyltransf"/>
    <property type="match status" value="1"/>
</dbReference>
<feature type="binding site" evidence="2">
    <location>
        <position position="52"/>
    </location>
    <ligand>
        <name>substrate</name>
    </ligand>
</feature>
<dbReference type="PANTHER" id="PTHR10291">
    <property type="entry name" value="DEHYDRODOLICHYL DIPHOSPHATE SYNTHASE FAMILY MEMBER"/>
    <property type="match status" value="1"/>
</dbReference>
<dbReference type="GO" id="GO:0008834">
    <property type="term" value="F:ditrans,polycis-undecaprenyl-diphosphate synthase [(2E,6E)-farnesyl-diphosphate specific] activity"/>
    <property type="evidence" value="ECO:0007669"/>
    <property type="project" value="TreeGrafter"/>
</dbReference>
<keyword evidence="1 2" id="KW-0808">Transferase</keyword>
<dbReference type="NCBIfam" id="TIGR00055">
    <property type="entry name" value="uppS"/>
    <property type="match status" value="1"/>
</dbReference>
<dbReference type="CDD" id="cd00475">
    <property type="entry name" value="Cis_IPPS"/>
    <property type="match status" value="1"/>
</dbReference>
<keyword evidence="2" id="KW-0460">Magnesium</keyword>
<dbReference type="Proteomes" id="UP000199662">
    <property type="component" value="Unassembled WGS sequence"/>
</dbReference>
<comment type="subunit">
    <text evidence="2">Homodimer.</text>
</comment>
<feature type="binding site" evidence="2">
    <location>
        <position position="35"/>
    </location>
    <ligand>
        <name>Mg(2+)</name>
        <dbReference type="ChEBI" id="CHEBI:18420"/>
    </ligand>
</feature>
<dbReference type="NCBIfam" id="NF011405">
    <property type="entry name" value="PRK14830.1"/>
    <property type="match status" value="1"/>
</dbReference>
<feature type="binding site" evidence="2">
    <location>
        <position position="48"/>
    </location>
    <ligand>
        <name>substrate</name>
    </ligand>
</feature>
<dbReference type="GO" id="GO:0016094">
    <property type="term" value="P:polyprenol biosynthetic process"/>
    <property type="evidence" value="ECO:0007669"/>
    <property type="project" value="TreeGrafter"/>
</dbReference>
<feature type="binding site" evidence="2">
    <location>
        <position position="222"/>
    </location>
    <ligand>
        <name>Mg(2+)</name>
        <dbReference type="ChEBI" id="CHEBI:18420"/>
    </ligand>
</feature>
<dbReference type="STRING" id="84035.SAMN05660742_11274"/>
<dbReference type="InterPro" id="IPR036424">
    <property type="entry name" value="UPP_synth-like_sf"/>
</dbReference>
<feature type="binding site" evidence="2">
    <location>
        <position position="86"/>
    </location>
    <ligand>
        <name>substrate</name>
    </ligand>
</feature>
<dbReference type="EMBL" id="FNZK01000012">
    <property type="protein sequence ID" value="SEJ63396.1"/>
    <property type="molecule type" value="Genomic_DNA"/>
</dbReference>
<organism evidence="3 4">
    <name type="scientific">Propionispira arboris</name>
    <dbReference type="NCBI Taxonomy" id="84035"/>
    <lineage>
        <taxon>Bacteria</taxon>
        <taxon>Bacillati</taxon>
        <taxon>Bacillota</taxon>
        <taxon>Negativicutes</taxon>
        <taxon>Selenomonadales</taxon>
        <taxon>Selenomonadaceae</taxon>
        <taxon>Propionispira</taxon>
    </lineage>
</organism>
<name>A0A1H7AEM7_9FIRM</name>
<comment type="similarity">
    <text evidence="2">Belongs to the UPP synthase family.</text>
</comment>
<evidence type="ECO:0000256" key="2">
    <source>
        <dbReference type="HAMAP-Rule" id="MF_01139"/>
    </source>
</evidence>
<protein>
    <recommendedName>
        <fullName evidence="2">Isoprenyl transferase</fullName>
        <ecNumber evidence="2">2.5.1.-</ecNumber>
    </recommendedName>
</protein>
<reference evidence="3 4" key="1">
    <citation type="submission" date="2016-10" db="EMBL/GenBank/DDBJ databases">
        <authorList>
            <person name="de Groot N.N."/>
        </authorList>
    </citation>
    <scope>NUCLEOTIDE SEQUENCE [LARGE SCALE GENOMIC DNA]</scope>
    <source>
        <strain evidence="3 4">DSM 2179</strain>
    </source>
</reference>
<dbReference type="InterPro" id="IPR001441">
    <property type="entry name" value="UPP_synth-like"/>
</dbReference>
<dbReference type="GO" id="GO:0000287">
    <property type="term" value="F:magnesium ion binding"/>
    <property type="evidence" value="ECO:0007669"/>
    <property type="project" value="UniProtKB-UniRule"/>
</dbReference>
<feature type="binding site" evidence="2">
    <location>
        <position position="40"/>
    </location>
    <ligand>
        <name>substrate</name>
    </ligand>
</feature>
<sequence length="258" mass="29782">MWKKIFGTVKKETSTDLYDQIDQKRLPAHIAIIMDGNGRWAQNKGLMRTFGHKAGVDTLKKILKAAIKLNVKVLTVYAFSTENWKRPHKEVDFLMALFAEYLEREINEMDEDNVKIQFLGRLDELPTTLYGQIENAQTRTKSNTGVQFNVAVNYGSRDEITRSVKIIAQKVLDQKLPVTEITEEIIDDNLYTGGQVPVDLVIRTSGDLRMSNFLLWQAAYAEFWFTKVNWPDFTPDCFFQAVLDFQNRDRRFGGLSEK</sequence>
<feature type="active site" description="Proton acceptor" evidence="2">
    <location>
        <position position="83"/>
    </location>
</feature>
<accession>A0A1H7AEM7</accession>
<feature type="binding site" evidence="2">
    <location>
        <begin position="80"/>
        <end position="82"/>
    </location>
    <ligand>
        <name>substrate</name>
    </ligand>
</feature>
<proteinExistence type="inferred from homology"/>